<gene>
    <name evidence="2" type="ORF">SAMN04488085_1169</name>
</gene>
<proteinExistence type="predicted"/>
<dbReference type="Proteomes" id="UP000199152">
    <property type="component" value="Unassembled WGS sequence"/>
</dbReference>
<sequence length="101" mass="11147">MIGLTRRSGERCSLDPDTIERVEARPETVVFLTDGAKYCVVETVDQVIRRVLDDRAAVIAACYLLDRGEDPDPLQLSRRETAPPAHGPVPVRPGRLPQPSV</sequence>
<keyword evidence="2" id="KW-0969">Cilium</keyword>
<dbReference type="STRING" id="504800.SAMN04488085_1169"/>
<evidence type="ECO:0000313" key="3">
    <source>
        <dbReference type="Proteomes" id="UP000199152"/>
    </source>
</evidence>
<protein>
    <submittedName>
        <fullName evidence="2">Flagellar protein FlbD</fullName>
    </submittedName>
</protein>
<dbReference type="AlphaFoldDB" id="A0A1I4JYV4"/>
<dbReference type="RefSeq" id="WP_091328897.1">
    <property type="nucleotide sequence ID" value="NZ_FOSW01000016.1"/>
</dbReference>
<dbReference type="EMBL" id="FOSW01000016">
    <property type="protein sequence ID" value="SFL71306.1"/>
    <property type="molecule type" value="Genomic_DNA"/>
</dbReference>
<dbReference type="PANTHER" id="PTHR39185">
    <property type="entry name" value="SWARMING MOTILITY PROTEIN SWRD"/>
    <property type="match status" value="1"/>
</dbReference>
<keyword evidence="2" id="KW-0966">Cell projection</keyword>
<reference evidence="2 3" key="1">
    <citation type="submission" date="2016-10" db="EMBL/GenBank/DDBJ databases">
        <authorList>
            <person name="de Groot N.N."/>
        </authorList>
    </citation>
    <scope>NUCLEOTIDE SEQUENCE [LARGE SCALE GENOMIC DNA]</scope>
    <source>
        <strain evidence="2 3">DSM 45317</strain>
    </source>
</reference>
<dbReference type="InterPro" id="IPR009384">
    <property type="entry name" value="SwrD-like"/>
</dbReference>
<dbReference type="PANTHER" id="PTHR39185:SF1">
    <property type="entry name" value="SWARMING MOTILITY PROTEIN SWRD"/>
    <property type="match status" value="1"/>
</dbReference>
<name>A0A1I4JYV4_9ACTN</name>
<organism evidence="2 3">
    <name type="scientific">Geodermatophilus ruber</name>
    <dbReference type="NCBI Taxonomy" id="504800"/>
    <lineage>
        <taxon>Bacteria</taxon>
        <taxon>Bacillati</taxon>
        <taxon>Actinomycetota</taxon>
        <taxon>Actinomycetes</taxon>
        <taxon>Geodermatophilales</taxon>
        <taxon>Geodermatophilaceae</taxon>
        <taxon>Geodermatophilus</taxon>
    </lineage>
</organism>
<feature type="region of interest" description="Disordered" evidence="1">
    <location>
        <begin position="68"/>
        <end position="101"/>
    </location>
</feature>
<accession>A0A1I4JYV4</accession>
<dbReference type="InParanoid" id="A0A1I4JYV4"/>
<evidence type="ECO:0000256" key="1">
    <source>
        <dbReference type="SAM" id="MobiDB-lite"/>
    </source>
</evidence>
<dbReference type="Pfam" id="PF06289">
    <property type="entry name" value="FlbD"/>
    <property type="match status" value="1"/>
</dbReference>
<keyword evidence="2" id="KW-0282">Flagellum</keyword>
<keyword evidence="3" id="KW-1185">Reference proteome</keyword>
<dbReference type="OrthoDB" id="9799862at2"/>
<evidence type="ECO:0000313" key="2">
    <source>
        <dbReference type="EMBL" id="SFL71306.1"/>
    </source>
</evidence>